<dbReference type="PROSITE" id="PS50035">
    <property type="entry name" value="PLD"/>
    <property type="match status" value="1"/>
</dbReference>
<dbReference type="SUPFAM" id="SSF56024">
    <property type="entry name" value="Phospholipase D/nuclease"/>
    <property type="match status" value="2"/>
</dbReference>
<gene>
    <name evidence="4" type="ORF">SBAD_LOCUS9952</name>
</gene>
<reference evidence="4 5" key="2">
    <citation type="submission" date="2018-11" db="EMBL/GenBank/DDBJ databases">
        <authorList>
            <consortium name="Pathogen Informatics"/>
        </authorList>
    </citation>
    <scope>NUCLEOTIDE SEQUENCE [LARGE SCALE GENOMIC DNA]</scope>
</reference>
<dbReference type="GO" id="GO:0003824">
    <property type="term" value="F:catalytic activity"/>
    <property type="evidence" value="ECO:0007669"/>
    <property type="project" value="InterPro"/>
</dbReference>
<name>A0A183J254_9BILA</name>
<keyword evidence="2" id="KW-0732">Signal</keyword>
<evidence type="ECO:0000313" key="4">
    <source>
        <dbReference type="EMBL" id="VDP27553.1"/>
    </source>
</evidence>
<dbReference type="InterPro" id="IPR001736">
    <property type="entry name" value="PLipase_D/transphosphatidylase"/>
</dbReference>
<dbReference type="OrthoDB" id="1923775at2759"/>
<sequence>MNSWFLSVATLGFSIWMAVLVNRHPIQFSGSRFEKGKPGWSFKEQERRCHSTCRLQEKSVCLSSTTLIHVTGLVCQSTVSFPSTDRLESFLDAALSAHYNTVFRTSAGLNFNLNIQNLFDSTILRLKQFKKVCNTHFRLLIVETIPDNVTFGTTKLPESTFEAWKKLIENARHKISIAAYKSSLTVRGVWISHWQEALVSTFLLITDFSSYKGRQIYDLLVEAKKKRGIEIRMVENYPSKDVGDNEDGIILEKHDVIERRTVNLAKIYGSGKMHSKFIVVDEVSFYVGSANLDWRSLNQKMEIGFLATGCPHLAKQLTIVFDSYWHLAAQALTNDPQFGVKTSAAKNDEGLPVSVGTGWANRLRFCDDGVESEVFIATSPKQLITPGGIWDLDAIISVINRAEKFIYIHVMDYIPMVMYSNPPYYWSKIDDALRAAVRRNVEVKILSAALHFVSKNLHFLHSLEIMNRSSVMVVSKTILSQ</sequence>
<dbReference type="Proteomes" id="UP000270296">
    <property type="component" value="Unassembled WGS sequence"/>
</dbReference>
<dbReference type="InterPro" id="IPR032803">
    <property type="entry name" value="PLDc_3"/>
</dbReference>
<reference evidence="6" key="1">
    <citation type="submission" date="2016-06" db="UniProtKB">
        <authorList>
            <consortium name="WormBaseParasite"/>
        </authorList>
    </citation>
    <scope>IDENTIFICATION</scope>
</reference>
<feature type="signal peptide" evidence="2">
    <location>
        <begin position="1"/>
        <end position="23"/>
    </location>
</feature>
<keyword evidence="5" id="KW-1185">Reference proteome</keyword>
<proteinExistence type="inferred from homology"/>
<dbReference type="SMART" id="SM00155">
    <property type="entry name" value="PLDc"/>
    <property type="match status" value="1"/>
</dbReference>
<accession>A0A183J254</accession>
<dbReference type="CDD" id="cd09106">
    <property type="entry name" value="PLDc_vPLD3_4_5_like_1"/>
    <property type="match status" value="1"/>
</dbReference>
<evidence type="ECO:0000313" key="6">
    <source>
        <dbReference type="WBParaSite" id="SBAD_0001030401-mRNA-1"/>
    </source>
</evidence>
<dbReference type="Gene3D" id="3.30.870.10">
    <property type="entry name" value="Endonuclease Chain A"/>
    <property type="match status" value="2"/>
</dbReference>
<feature type="domain" description="PLD phosphodiesterase" evidence="3">
    <location>
        <begin position="269"/>
        <end position="296"/>
    </location>
</feature>
<dbReference type="EMBL" id="UZAM01013393">
    <property type="protein sequence ID" value="VDP27553.1"/>
    <property type="molecule type" value="Genomic_DNA"/>
</dbReference>
<evidence type="ECO:0000313" key="5">
    <source>
        <dbReference type="Proteomes" id="UP000270296"/>
    </source>
</evidence>
<organism evidence="6">
    <name type="scientific">Soboliphyme baturini</name>
    <dbReference type="NCBI Taxonomy" id="241478"/>
    <lineage>
        <taxon>Eukaryota</taxon>
        <taxon>Metazoa</taxon>
        <taxon>Ecdysozoa</taxon>
        <taxon>Nematoda</taxon>
        <taxon>Enoplea</taxon>
        <taxon>Dorylaimia</taxon>
        <taxon>Dioctophymatida</taxon>
        <taxon>Dioctophymatoidea</taxon>
        <taxon>Soboliphymatidae</taxon>
        <taxon>Soboliphyme</taxon>
    </lineage>
</organism>
<protein>
    <submittedName>
        <fullName evidence="6">PLD phosphodiesterase domain-containing protein</fullName>
    </submittedName>
</protein>
<comment type="similarity">
    <text evidence="1">Belongs to the phospholipase D family.</text>
</comment>
<feature type="chain" id="PRO_5043140365" evidence="2">
    <location>
        <begin position="24"/>
        <end position="481"/>
    </location>
</feature>
<evidence type="ECO:0000256" key="2">
    <source>
        <dbReference type="SAM" id="SignalP"/>
    </source>
</evidence>
<evidence type="ECO:0000256" key="1">
    <source>
        <dbReference type="ARBA" id="ARBA00008664"/>
    </source>
</evidence>
<dbReference type="WBParaSite" id="SBAD_0001030401-mRNA-1">
    <property type="protein sequence ID" value="SBAD_0001030401-mRNA-1"/>
    <property type="gene ID" value="SBAD_0001030401"/>
</dbReference>
<evidence type="ECO:0000259" key="3">
    <source>
        <dbReference type="PROSITE" id="PS50035"/>
    </source>
</evidence>
<dbReference type="Pfam" id="PF13918">
    <property type="entry name" value="PLDc_3"/>
    <property type="match status" value="1"/>
</dbReference>
<dbReference type="AlphaFoldDB" id="A0A183J254"/>
<dbReference type="InterPro" id="IPR050874">
    <property type="entry name" value="Diverse_PLD-related"/>
</dbReference>
<dbReference type="PANTHER" id="PTHR10185:SF25">
    <property type="entry name" value="PLD PHOSPHODIESTERASE DOMAIN-CONTAINING PROTEIN"/>
    <property type="match status" value="1"/>
</dbReference>
<dbReference type="PANTHER" id="PTHR10185">
    <property type="entry name" value="PHOSPHOLIPASE D - RELATED"/>
    <property type="match status" value="1"/>
</dbReference>